<dbReference type="Pfam" id="PF01284">
    <property type="entry name" value="MARVEL"/>
    <property type="match status" value="2"/>
</dbReference>
<dbReference type="eggNOG" id="KOG4788">
    <property type="taxonomic scope" value="Eukaryota"/>
</dbReference>
<evidence type="ECO:0000256" key="5">
    <source>
        <dbReference type="ARBA" id="ARBA00023136"/>
    </source>
</evidence>
<feature type="domain" description="MARVEL" evidence="9">
    <location>
        <begin position="90"/>
        <end position="233"/>
    </location>
</feature>
<evidence type="ECO:0000313" key="11">
    <source>
        <dbReference type="Proteomes" id="UP000050525"/>
    </source>
</evidence>
<evidence type="ECO:0000259" key="9">
    <source>
        <dbReference type="PROSITE" id="PS51225"/>
    </source>
</evidence>
<feature type="transmembrane region" description="Helical" evidence="8">
    <location>
        <begin position="163"/>
        <end position="183"/>
    </location>
</feature>
<dbReference type="STRING" id="8496.A0A151NW62"/>
<evidence type="ECO:0000256" key="8">
    <source>
        <dbReference type="SAM" id="Phobius"/>
    </source>
</evidence>
<evidence type="ECO:0000256" key="1">
    <source>
        <dbReference type="ARBA" id="ARBA00004141"/>
    </source>
</evidence>
<comment type="similarity">
    <text evidence="6">Belongs to the MAL family.</text>
</comment>
<evidence type="ECO:0000256" key="3">
    <source>
        <dbReference type="ARBA" id="ARBA00022737"/>
    </source>
</evidence>
<proteinExistence type="inferred from homology"/>
<feature type="transmembrane region" description="Helical" evidence="8">
    <location>
        <begin position="204"/>
        <end position="223"/>
    </location>
</feature>
<evidence type="ECO:0000256" key="2">
    <source>
        <dbReference type="ARBA" id="ARBA00022692"/>
    </source>
</evidence>
<keyword evidence="4 8" id="KW-1133">Transmembrane helix</keyword>
<dbReference type="PROSITE" id="PS51225">
    <property type="entry name" value="MARVEL"/>
    <property type="match status" value="1"/>
</dbReference>
<dbReference type="GO" id="GO:0016020">
    <property type="term" value="C:membrane"/>
    <property type="evidence" value="ECO:0007669"/>
    <property type="project" value="UniProtKB-SubCell"/>
</dbReference>
<keyword evidence="2 7" id="KW-0812">Transmembrane</keyword>
<feature type="transmembrane region" description="Helical" evidence="8">
    <location>
        <begin position="20"/>
        <end position="38"/>
    </location>
</feature>
<gene>
    <name evidence="10" type="ORF">Y1Q_0022066</name>
</gene>
<accession>A0A151NW62</accession>
<comment type="caution">
    <text evidence="10">The sequence shown here is derived from an EMBL/GenBank/DDBJ whole genome shotgun (WGS) entry which is preliminary data.</text>
</comment>
<evidence type="ECO:0000256" key="4">
    <source>
        <dbReference type="ARBA" id="ARBA00022989"/>
    </source>
</evidence>
<dbReference type="EMBL" id="AKHW03001906">
    <property type="protein sequence ID" value="KYO40665.1"/>
    <property type="molecule type" value="Genomic_DNA"/>
</dbReference>
<evidence type="ECO:0000256" key="7">
    <source>
        <dbReference type="PROSITE-ProRule" id="PRU00581"/>
    </source>
</evidence>
<dbReference type="PANTHER" id="PTHR17068">
    <property type="entry name" value="MYELOID-ASSOCIATED DIFFERENTIATION MARKER MYADM FAMILY MEMBER"/>
    <property type="match status" value="1"/>
</dbReference>
<protein>
    <submittedName>
        <fullName evidence="10">Myeloid-associated differentiation marker-like protein</fullName>
    </submittedName>
</protein>
<evidence type="ECO:0000256" key="6">
    <source>
        <dbReference type="ARBA" id="ARBA00034721"/>
    </source>
</evidence>
<feature type="transmembrane region" description="Helical" evidence="8">
    <location>
        <begin position="90"/>
        <end position="112"/>
    </location>
</feature>
<feature type="transmembrane region" description="Helical" evidence="8">
    <location>
        <begin position="50"/>
        <end position="70"/>
    </location>
</feature>
<keyword evidence="11" id="KW-1185">Reference proteome</keyword>
<evidence type="ECO:0000313" key="10">
    <source>
        <dbReference type="EMBL" id="KYO40665.1"/>
    </source>
</evidence>
<dbReference type="AlphaFoldDB" id="A0A151NW62"/>
<dbReference type="Proteomes" id="UP000050525">
    <property type="component" value="Unassembled WGS sequence"/>
</dbReference>
<keyword evidence="5 7" id="KW-0472">Membrane</keyword>
<name>A0A151NW62_ALLMI</name>
<sequence>MPVQRFSSVGNTQALTSLMVIMHLLEALFTCITFSLVASHGGRWGGNGEWCVFSWCFCFAVTVVVLLVEFLGLQHRMPISWKNFPEVTGYVATVPGLLKVVETIIACIIFAFINNPVPYDWHEALKWCLAVYCICFILSLAVLCIRECTIWMPCAFNKFLSGYVLLAVLLYATVTILWPLYNFNRKHGKPKWPKYCQDHTFCSWDNLVVIAMLTAINLLVYLADLVYSASSSSKPRVKDDICQA</sequence>
<dbReference type="InterPro" id="IPR047123">
    <property type="entry name" value="MYADM-like"/>
</dbReference>
<dbReference type="InterPro" id="IPR008253">
    <property type="entry name" value="Marvel"/>
</dbReference>
<feature type="transmembrane region" description="Helical" evidence="8">
    <location>
        <begin position="124"/>
        <end position="143"/>
    </location>
</feature>
<dbReference type="PANTHER" id="PTHR17068:SF3">
    <property type="entry name" value="MYELOID-ASSOCIATED DIFFERENTIATION MARKER"/>
    <property type="match status" value="1"/>
</dbReference>
<organism evidence="10 11">
    <name type="scientific">Alligator mississippiensis</name>
    <name type="common">American alligator</name>
    <dbReference type="NCBI Taxonomy" id="8496"/>
    <lineage>
        <taxon>Eukaryota</taxon>
        <taxon>Metazoa</taxon>
        <taxon>Chordata</taxon>
        <taxon>Craniata</taxon>
        <taxon>Vertebrata</taxon>
        <taxon>Euteleostomi</taxon>
        <taxon>Archelosauria</taxon>
        <taxon>Archosauria</taxon>
        <taxon>Crocodylia</taxon>
        <taxon>Alligatoridae</taxon>
        <taxon>Alligatorinae</taxon>
        <taxon>Alligator</taxon>
    </lineage>
</organism>
<reference evidence="10 11" key="1">
    <citation type="journal article" date="2012" name="Genome Biol.">
        <title>Sequencing three crocodilian genomes to illuminate the evolution of archosaurs and amniotes.</title>
        <authorList>
            <person name="St John J.A."/>
            <person name="Braun E.L."/>
            <person name="Isberg S.R."/>
            <person name="Miles L.G."/>
            <person name="Chong A.Y."/>
            <person name="Gongora J."/>
            <person name="Dalzell P."/>
            <person name="Moran C."/>
            <person name="Bed'hom B."/>
            <person name="Abzhanov A."/>
            <person name="Burgess S.C."/>
            <person name="Cooksey A.M."/>
            <person name="Castoe T.A."/>
            <person name="Crawford N.G."/>
            <person name="Densmore L.D."/>
            <person name="Drew J.C."/>
            <person name="Edwards S.V."/>
            <person name="Faircloth B.C."/>
            <person name="Fujita M.K."/>
            <person name="Greenwold M.J."/>
            <person name="Hoffmann F.G."/>
            <person name="Howard J.M."/>
            <person name="Iguchi T."/>
            <person name="Janes D.E."/>
            <person name="Khan S.Y."/>
            <person name="Kohno S."/>
            <person name="de Koning A.J."/>
            <person name="Lance S.L."/>
            <person name="McCarthy F.M."/>
            <person name="McCormack J.E."/>
            <person name="Merchant M.E."/>
            <person name="Peterson D.G."/>
            <person name="Pollock D.D."/>
            <person name="Pourmand N."/>
            <person name="Raney B.J."/>
            <person name="Roessler K.A."/>
            <person name="Sanford J.R."/>
            <person name="Sawyer R.H."/>
            <person name="Schmidt C.J."/>
            <person name="Triplett E.W."/>
            <person name="Tuberville T.D."/>
            <person name="Venegas-Anaya M."/>
            <person name="Howard J.T."/>
            <person name="Jarvis E.D."/>
            <person name="Guillette L.J.Jr."/>
            <person name="Glenn T.C."/>
            <person name="Green R.E."/>
            <person name="Ray D.A."/>
        </authorList>
    </citation>
    <scope>NUCLEOTIDE SEQUENCE [LARGE SCALE GENOMIC DNA]</scope>
    <source>
        <strain evidence="10">KSC_2009_1</strain>
    </source>
</reference>
<comment type="subcellular location">
    <subcellularLocation>
        <location evidence="1">Membrane</location>
        <topology evidence="1">Multi-pass membrane protein</topology>
    </subcellularLocation>
</comment>
<keyword evidence="3" id="KW-0677">Repeat</keyword>